<dbReference type="FunFam" id="3.30.200.20:FF:000180">
    <property type="entry name" value="serine/threonine-protein kinase STY46-like"/>
    <property type="match status" value="1"/>
</dbReference>
<dbReference type="InterPro" id="IPR036770">
    <property type="entry name" value="Ankyrin_rpt-contain_sf"/>
</dbReference>
<feature type="domain" description="Protein kinase" evidence="7">
    <location>
        <begin position="306"/>
        <end position="580"/>
    </location>
</feature>
<protein>
    <recommendedName>
        <fullName evidence="7">Protein kinase domain-containing protein</fullName>
    </recommendedName>
</protein>
<dbReference type="Pfam" id="PF12796">
    <property type="entry name" value="Ank_2"/>
    <property type="match status" value="2"/>
</dbReference>
<sequence>MREKRNVAMPTSASALELVVAKEAEREMDGMRKVASTKDVSDGSWEGEDEELDQVVQRQQFVSEVLFLSSIGATKRLKSIFEVDHELIDCSDYDERTPLHVAARNGKTNVVRLLLGKGANPSPVDRWNSTPMHDAIKGDKAEVVAILQKFGAQVCLNGKYYNLNEYNEVLANKECPSTQVSKILFAASAGDMDVVTELVQHDAKLKNCADYDKRTPLHLACSEGQDHVVKWLLEQETDPSPVDRWGGTPLKDALDRGHYDIVEILLEYKARLFDKGHFITLEEHNNKVAMRDIDWEIPRSQLEEMPIETRMMKSGTFGKVYSAKWKGTIVAVKELHEHHVASQDALATFRTELSVFSSIAHPNVVQFLGACTIEPPYCIIEEYLPGGSLRDLINGARSMGQQVPLERCIDIFIQSACGMSYLHNKRPCAVIHRDLKPDNILLDRGGTAKIADFGLSKSIMKPSNKNSQAFLNMRYRMTSAGSFCYMPPEIFSNEPYNFKVDVYSFAMVMYELFEAKVPFEDELQVWSFQELGEMVCKGVRPYMQRTPAHIKKLISQMWDTNSEKRPDFRTVVEALSHVKSRDCSSEHTAPTTKAGKCCVIS</sequence>
<dbReference type="PROSITE" id="PS00108">
    <property type="entry name" value="PROTEIN_KINASE_ST"/>
    <property type="match status" value="1"/>
</dbReference>
<keyword evidence="6" id="KW-0040">ANK repeat</keyword>
<dbReference type="AlphaFoldDB" id="A0A7S3UAK7"/>
<dbReference type="Gene3D" id="1.25.40.20">
    <property type="entry name" value="Ankyrin repeat-containing domain"/>
    <property type="match status" value="2"/>
</dbReference>
<accession>A0A7S3UAK7</accession>
<evidence type="ECO:0000256" key="3">
    <source>
        <dbReference type="ARBA" id="ARBA00022741"/>
    </source>
</evidence>
<dbReference type="PROSITE" id="PS50297">
    <property type="entry name" value="ANK_REP_REGION"/>
    <property type="match status" value="2"/>
</dbReference>
<feature type="repeat" description="ANK" evidence="6">
    <location>
        <begin position="212"/>
        <end position="244"/>
    </location>
</feature>
<evidence type="ECO:0000256" key="5">
    <source>
        <dbReference type="ARBA" id="ARBA00022840"/>
    </source>
</evidence>
<name>A0A7S3UAK7_9CHLO</name>
<dbReference type="Gene3D" id="3.30.200.20">
    <property type="entry name" value="Phosphorylase Kinase, domain 1"/>
    <property type="match status" value="1"/>
</dbReference>
<keyword evidence="3" id="KW-0547">Nucleotide-binding</keyword>
<dbReference type="Pfam" id="PF07714">
    <property type="entry name" value="PK_Tyr_Ser-Thr"/>
    <property type="match status" value="1"/>
</dbReference>
<dbReference type="SMART" id="SM00248">
    <property type="entry name" value="ANK"/>
    <property type="match status" value="5"/>
</dbReference>
<keyword evidence="2" id="KW-0808">Transferase</keyword>
<dbReference type="InterPro" id="IPR001245">
    <property type="entry name" value="Ser-Thr/Tyr_kinase_cat_dom"/>
</dbReference>
<evidence type="ECO:0000256" key="6">
    <source>
        <dbReference type="PROSITE-ProRule" id="PRU00023"/>
    </source>
</evidence>
<reference evidence="8" key="1">
    <citation type="submission" date="2021-01" db="EMBL/GenBank/DDBJ databases">
        <authorList>
            <person name="Corre E."/>
            <person name="Pelletier E."/>
            <person name="Niang G."/>
            <person name="Scheremetjew M."/>
            <person name="Finn R."/>
            <person name="Kale V."/>
            <person name="Holt S."/>
            <person name="Cochrane G."/>
            <person name="Meng A."/>
            <person name="Brown T."/>
            <person name="Cohen L."/>
        </authorList>
    </citation>
    <scope>NUCLEOTIDE SEQUENCE</scope>
    <source>
        <strain evidence="8">CCMP1897</strain>
    </source>
</reference>
<feature type="repeat" description="ANK" evidence="6">
    <location>
        <begin position="94"/>
        <end position="126"/>
    </location>
</feature>
<dbReference type="Gene3D" id="1.10.510.10">
    <property type="entry name" value="Transferase(Phosphotransferase) domain 1"/>
    <property type="match status" value="1"/>
</dbReference>
<dbReference type="PANTHER" id="PTHR44329:SF140">
    <property type="entry name" value="INACTIVE PROTEIN TYROSINE KINASE PTKL"/>
    <property type="match status" value="1"/>
</dbReference>
<evidence type="ECO:0000256" key="2">
    <source>
        <dbReference type="ARBA" id="ARBA00022679"/>
    </source>
</evidence>
<dbReference type="PIRSF" id="PIRSF000654">
    <property type="entry name" value="Integrin-linked_kinase"/>
    <property type="match status" value="1"/>
</dbReference>
<proteinExistence type="inferred from homology"/>
<feature type="repeat" description="ANK" evidence="6">
    <location>
        <begin position="245"/>
        <end position="277"/>
    </location>
</feature>
<dbReference type="EMBL" id="HBIS01002449">
    <property type="protein sequence ID" value="CAE0608364.1"/>
    <property type="molecule type" value="Transcribed_RNA"/>
</dbReference>
<evidence type="ECO:0000259" key="7">
    <source>
        <dbReference type="PROSITE" id="PS50011"/>
    </source>
</evidence>
<organism evidence="8">
    <name type="scientific">Picocystis salinarum</name>
    <dbReference type="NCBI Taxonomy" id="88271"/>
    <lineage>
        <taxon>Eukaryota</taxon>
        <taxon>Viridiplantae</taxon>
        <taxon>Chlorophyta</taxon>
        <taxon>Picocystophyceae</taxon>
        <taxon>Picocystales</taxon>
        <taxon>Picocystaceae</taxon>
        <taxon>Picocystis</taxon>
    </lineage>
</organism>
<dbReference type="GO" id="GO:0004674">
    <property type="term" value="F:protein serine/threonine kinase activity"/>
    <property type="evidence" value="ECO:0007669"/>
    <property type="project" value="TreeGrafter"/>
</dbReference>
<evidence type="ECO:0000313" key="8">
    <source>
        <dbReference type="EMBL" id="CAE0608364.1"/>
    </source>
</evidence>
<dbReference type="PROSITE" id="PS50011">
    <property type="entry name" value="PROTEIN_KINASE_DOM"/>
    <property type="match status" value="1"/>
</dbReference>
<dbReference type="InterPro" id="IPR011009">
    <property type="entry name" value="Kinase-like_dom_sf"/>
</dbReference>
<evidence type="ECO:0000256" key="1">
    <source>
        <dbReference type="ARBA" id="ARBA00005843"/>
    </source>
</evidence>
<dbReference type="InterPro" id="IPR051681">
    <property type="entry name" value="Ser/Thr_Kinases-Pseudokinases"/>
</dbReference>
<keyword evidence="5" id="KW-0067">ATP-binding</keyword>
<dbReference type="SMART" id="SM00220">
    <property type="entry name" value="S_TKc"/>
    <property type="match status" value="1"/>
</dbReference>
<dbReference type="PROSITE" id="PS50088">
    <property type="entry name" value="ANK_REPEAT"/>
    <property type="match status" value="3"/>
</dbReference>
<dbReference type="PANTHER" id="PTHR44329">
    <property type="entry name" value="SERINE/THREONINE-PROTEIN KINASE TNNI3K-RELATED"/>
    <property type="match status" value="1"/>
</dbReference>
<keyword evidence="4" id="KW-0418">Kinase</keyword>
<dbReference type="SUPFAM" id="SSF48403">
    <property type="entry name" value="Ankyrin repeat"/>
    <property type="match status" value="1"/>
</dbReference>
<dbReference type="CDD" id="cd13999">
    <property type="entry name" value="STKc_MAP3K-like"/>
    <property type="match status" value="1"/>
</dbReference>
<dbReference type="InterPro" id="IPR000719">
    <property type="entry name" value="Prot_kinase_dom"/>
</dbReference>
<comment type="similarity">
    <text evidence="1">Belongs to the protein kinase superfamily. TKL Ser/Thr protein kinase family.</text>
</comment>
<gene>
    <name evidence="8" type="ORF">PSAL00342_LOCUS2181</name>
</gene>
<evidence type="ECO:0000256" key="4">
    <source>
        <dbReference type="ARBA" id="ARBA00022777"/>
    </source>
</evidence>
<dbReference type="GO" id="GO:0005524">
    <property type="term" value="F:ATP binding"/>
    <property type="evidence" value="ECO:0007669"/>
    <property type="project" value="UniProtKB-KW"/>
</dbReference>
<dbReference type="InterPro" id="IPR002110">
    <property type="entry name" value="Ankyrin_rpt"/>
</dbReference>
<dbReference type="InterPro" id="IPR008271">
    <property type="entry name" value="Ser/Thr_kinase_AS"/>
</dbReference>
<dbReference type="SUPFAM" id="SSF56112">
    <property type="entry name" value="Protein kinase-like (PK-like)"/>
    <property type="match status" value="1"/>
</dbReference>